<reference evidence="1 2" key="1">
    <citation type="journal article" date="2023" name="Nucleic Acids Res.">
        <title>The hologenome of Daphnia magna reveals possible DNA methylation and microbiome-mediated evolution of the host genome.</title>
        <authorList>
            <person name="Chaturvedi A."/>
            <person name="Li X."/>
            <person name="Dhandapani V."/>
            <person name="Marshall H."/>
            <person name="Kissane S."/>
            <person name="Cuenca-Cambronero M."/>
            <person name="Asole G."/>
            <person name="Calvet F."/>
            <person name="Ruiz-Romero M."/>
            <person name="Marangio P."/>
            <person name="Guigo R."/>
            <person name="Rago D."/>
            <person name="Mirbahai L."/>
            <person name="Eastwood N."/>
            <person name="Colbourne J.K."/>
            <person name="Zhou J."/>
            <person name="Mallon E."/>
            <person name="Orsini L."/>
        </authorList>
    </citation>
    <scope>NUCLEOTIDE SEQUENCE [LARGE SCALE GENOMIC DNA]</scope>
    <source>
        <strain evidence="1">LRV0_1</strain>
    </source>
</reference>
<dbReference type="EMBL" id="JAOYFB010000039">
    <property type="protein sequence ID" value="KAK4029115.1"/>
    <property type="molecule type" value="Genomic_DNA"/>
</dbReference>
<name>A0ABR0AVK7_9CRUS</name>
<proteinExistence type="predicted"/>
<accession>A0ABR0AVK7</accession>
<organism evidence="1 2">
    <name type="scientific">Daphnia magna</name>
    <dbReference type="NCBI Taxonomy" id="35525"/>
    <lineage>
        <taxon>Eukaryota</taxon>
        <taxon>Metazoa</taxon>
        <taxon>Ecdysozoa</taxon>
        <taxon>Arthropoda</taxon>
        <taxon>Crustacea</taxon>
        <taxon>Branchiopoda</taxon>
        <taxon>Diplostraca</taxon>
        <taxon>Cladocera</taxon>
        <taxon>Anomopoda</taxon>
        <taxon>Daphniidae</taxon>
        <taxon>Daphnia</taxon>
    </lineage>
</organism>
<protein>
    <submittedName>
        <fullName evidence="1">Uncharacterized protein</fullName>
    </submittedName>
</protein>
<gene>
    <name evidence="1" type="ORF">OUZ56_022125</name>
</gene>
<dbReference type="Proteomes" id="UP001234178">
    <property type="component" value="Unassembled WGS sequence"/>
</dbReference>
<comment type="caution">
    <text evidence="1">The sequence shown here is derived from an EMBL/GenBank/DDBJ whole genome shotgun (WGS) entry which is preliminary data.</text>
</comment>
<evidence type="ECO:0000313" key="1">
    <source>
        <dbReference type="EMBL" id="KAK4029115.1"/>
    </source>
</evidence>
<keyword evidence="2" id="KW-1185">Reference proteome</keyword>
<sequence>MKRKTLNCATSRSCFEFKTWEKEARDIIGGQLHPLRHFVWRRSFSALKLFLQQLPHEGEFLSSSISFLLKRNIFVIGYANKSNHYVQTKEKIIIKSTKTKKRKTDQFLPRKSTAIKSRSPLTTKNYTVLGRVLHPNTKAEEEKYPRRPLNFLTSKIGETLFTSKHLLHSDGLMRPKVTRR</sequence>
<evidence type="ECO:0000313" key="2">
    <source>
        <dbReference type="Proteomes" id="UP001234178"/>
    </source>
</evidence>